<comment type="catalytic activity">
    <reaction evidence="16">
        <text>(6S)-5-methyl-5,6,7,8-tetrahydrofolate(in) + H(+)(in) = (6S)-5-methyl-5,6,7,8-tetrahydrofolate(out) + H(+)(out)</text>
        <dbReference type="Rhea" id="RHEA:70167"/>
        <dbReference type="ChEBI" id="CHEBI:15378"/>
        <dbReference type="ChEBI" id="CHEBI:18608"/>
    </reaction>
</comment>
<dbReference type="EnsemblMetazoa" id="XM_038202228.1">
    <property type="protein sequence ID" value="XP_038058156.1"/>
    <property type="gene ID" value="LOC119729600"/>
</dbReference>
<evidence type="ECO:0000256" key="10">
    <source>
        <dbReference type="ARBA" id="ARBA00022847"/>
    </source>
</evidence>
<keyword evidence="7" id="KW-0963">Cytoplasm</keyword>
<protein>
    <recommendedName>
        <fullName evidence="18">Proton-coupled folate transporter</fullName>
    </recommendedName>
    <alternativeName>
        <fullName evidence="19">Solute carrier family 46 member 1</fullName>
    </alternativeName>
</protein>
<dbReference type="PROSITE" id="PS50850">
    <property type="entry name" value="MFS"/>
    <property type="match status" value="1"/>
</dbReference>
<dbReference type="GO" id="GO:0016323">
    <property type="term" value="C:basolateral plasma membrane"/>
    <property type="evidence" value="ECO:0007669"/>
    <property type="project" value="UniProtKB-SubCell"/>
</dbReference>
<feature type="domain" description="Major facilitator superfamily (MFS) profile" evidence="24">
    <location>
        <begin position="17"/>
        <end position="459"/>
    </location>
</feature>
<evidence type="ECO:0000313" key="25">
    <source>
        <dbReference type="EnsemblMetazoa" id="XP_038058156.1"/>
    </source>
</evidence>
<feature type="transmembrane region" description="Helical" evidence="23">
    <location>
        <begin position="279"/>
        <end position="303"/>
    </location>
</feature>
<dbReference type="GO" id="GO:0016324">
    <property type="term" value="C:apical plasma membrane"/>
    <property type="evidence" value="ECO:0007669"/>
    <property type="project" value="UniProtKB-SubCell"/>
</dbReference>
<keyword evidence="15" id="KW-0325">Glycoprotein</keyword>
<evidence type="ECO:0000256" key="19">
    <source>
        <dbReference type="ARBA" id="ARBA00042514"/>
    </source>
</evidence>
<feature type="transmembrane region" description="Helical" evidence="23">
    <location>
        <begin position="403"/>
        <end position="425"/>
    </location>
</feature>
<dbReference type="PANTHER" id="PTHR23507">
    <property type="entry name" value="ZGC:174356"/>
    <property type="match status" value="1"/>
</dbReference>
<feature type="transmembrane region" description="Helical" evidence="23">
    <location>
        <begin position="7"/>
        <end position="28"/>
    </location>
</feature>
<comment type="catalytic activity">
    <reaction evidence="21">
        <text>methotrexate(in) + H(+)(in) = methotrexate(out) + H(+)(out)</text>
        <dbReference type="Rhea" id="RHEA:70163"/>
        <dbReference type="ChEBI" id="CHEBI:15378"/>
        <dbReference type="ChEBI" id="CHEBI:50681"/>
    </reaction>
</comment>
<feature type="transmembrane region" description="Helical" evidence="23">
    <location>
        <begin position="75"/>
        <end position="95"/>
    </location>
</feature>
<name>A0A914A453_PATMI</name>
<keyword evidence="9" id="KW-0967">Endosome</keyword>
<dbReference type="OrthoDB" id="3026777at2759"/>
<feature type="transmembrane region" description="Helical" evidence="23">
    <location>
        <begin position="170"/>
        <end position="196"/>
    </location>
</feature>
<feature type="compositionally biased region" description="Basic and acidic residues" evidence="22">
    <location>
        <begin position="487"/>
        <end position="498"/>
    </location>
</feature>
<evidence type="ECO:0000256" key="1">
    <source>
        <dbReference type="ARBA" id="ARBA00004337"/>
    </source>
</evidence>
<dbReference type="Proteomes" id="UP000887568">
    <property type="component" value="Unplaced"/>
</dbReference>
<evidence type="ECO:0000256" key="5">
    <source>
        <dbReference type="ARBA" id="ARBA00022448"/>
    </source>
</evidence>
<evidence type="ECO:0000256" key="13">
    <source>
        <dbReference type="ARBA" id="ARBA00023136"/>
    </source>
</evidence>
<evidence type="ECO:0000256" key="22">
    <source>
        <dbReference type="SAM" id="MobiDB-lite"/>
    </source>
</evidence>
<evidence type="ECO:0000256" key="16">
    <source>
        <dbReference type="ARBA" id="ARBA00036193"/>
    </source>
</evidence>
<keyword evidence="13 23" id="KW-0472">Membrane</keyword>
<accession>A0A914A453</accession>
<evidence type="ECO:0000256" key="20">
    <source>
        <dbReference type="ARBA" id="ARBA00047769"/>
    </source>
</evidence>
<reference evidence="25" key="1">
    <citation type="submission" date="2022-11" db="UniProtKB">
        <authorList>
            <consortium name="EnsemblMetazoa"/>
        </authorList>
    </citation>
    <scope>IDENTIFICATION</scope>
</reference>
<feature type="transmembrane region" description="Helical" evidence="23">
    <location>
        <begin position="133"/>
        <end position="158"/>
    </location>
</feature>
<dbReference type="Gene3D" id="1.20.1250.20">
    <property type="entry name" value="MFS general substrate transporter like domains"/>
    <property type="match status" value="1"/>
</dbReference>
<evidence type="ECO:0000256" key="3">
    <source>
        <dbReference type="ARBA" id="ARBA00004496"/>
    </source>
</evidence>
<dbReference type="AlphaFoldDB" id="A0A914A453"/>
<dbReference type="PANTHER" id="PTHR23507:SF2">
    <property type="entry name" value="PROTON-COUPLED FOLATE TRANSPORTER"/>
    <property type="match status" value="1"/>
</dbReference>
<dbReference type="InterPro" id="IPR036259">
    <property type="entry name" value="MFS_trans_sf"/>
</dbReference>
<dbReference type="SUPFAM" id="SSF103473">
    <property type="entry name" value="MFS general substrate transporter"/>
    <property type="match status" value="1"/>
</dbReference>
<dbReference type="Pfam" id="PF07690">
    <property type="entry name" value="MFS_1"/>
    <property type="match status" value="1"/>
</dbReference>
<evidence type="ECO:0000256" key="17">
    <source>
        <dbReference type="ARBA" id="ARBA00036250"/>
    </source>
</evidence>
<dbReference type="GO" id="GO:0015293">
    <property type="term" value="F:symporter activity"/>
    <property type="evidence" value="ECO:0007669"/>
    <property type="project" value="UniProtKB-KW"/>
</dbReference>
<keyword evidence="6" id="KW-1003">Cell membrane</keyword>
<organism evidence="25 26">
    <name type="scientific">Patiria miniata</name>
    <name type="common">Bat star</name>
    <name type="synonym">Asterina miniata</name>
    <dbReference type="NCBI Taxonomy" id="46514"/>
    <lineage>
        <taxon>Eukaryota</taxon>
        <taxon>Metazoa</taxon>
        <taxon>Echinodermata</taxon>
        <taxon>Eleutherozoa</taxon>
        <taxon>Asterozoa</taxon>
        <taxon>Asteroidea</taxon>
        <taxon>Valvatacea</taxon>
        <taxon>Valvatida</taxon>
        <taxon>Asterinidae</taxon>
        <taxon>Patiria</taxon>
    </lineage>
</organism>
<feature type="region of interest" description="Disordered" evidence="22">
    <location>
        <begin position="476"/>
        <end position="498"/>
    </location>
</feature>
<evidence type="ECO:0000256" key="18">
    <source>
        <dbReference type="ARBA" id="ARBA00040650"/>
    </source>
</evidence>
<dbReference type="GeneID" id="119729600"/>
<keyword evidence="11" id="KW-0290">Folate-binding</keyword>
<keyword evidence="12 23" id="KW-1133">Transmembrane helix</keyword>
<evidence type="ECO:0000256" key="21">
    <source>
        <dbReference type="ARBA" id="ARBA00047850"/>
    </source>
</evidence>
<dbReference type="GO" id="GO:0005542">
    <property type="term" value="F:folic acid binding"/>
    <property type="evidence" value="ECO:0007669"/>
    <property type="project" value="UniProtKB-KW"/>
</dbReference>
<feature type="transmembrane region" description="Helical" evidence="23">
    <location>
        <begin position="315"/>
        <end position="336"/>
    </location>
</feature>
<dbReference type="RefSeq" id="XP_038058155.1">
    <property type="nucleotide sequence ID" value="XM_038202227.1"/>
</dbReference>
<dbReference type="RefSeq" id="XP_038058154.1">
    <property type="nucleotide sequence ID" value="XM_038202226.1"/>
</dbReference>
<feature type="transmembrane region" description="Helical" evidence="23">
    <location>
        <begin position="367"/>
        <end position="383"/>
    </location>
</feature>
<evidence type="ECO:0000256" key="7">
    <source>
        <dbReference type="ARBA" id="ARBA00022490"/>
    </source>
</evidence>
<keyword evidence="5" id="KW-0813">Transport</keyword>
<feature type="transmembrane region" description="Helical" evidence="23">
    <location>
        <begin position="202"/>
        <end position="222"/>
    </location>
</feature>
<feature type="transmembrane region" description="Helical" evidence="23">
    <location>
        <begin position="431"/>
        <end position="456"/>
    </location>
</feature>
<keyword evidence="10" id="KW-0769">Symport</keyword>
<comment type="catalytic activity">
    <reaction evidence="20">
        <text>pemetrexed(in) + H(+)(in) = pemetrexed(out) + H(+)(out)</text>
        <dbReference type="Rhea" id="RHEA:70171"/>
        <dbReference type="ChEBI" id="CHEBI:15378"/>
        <dbReference type="ChEBI" id="CHEBI:63724"/>
    </reaction>
</comment>
<evidence type="ECO:0000256" key="12">
    <source>
        <dbReference type="ARBA" id="ARBA00022989"/>
    </source>
</evidence>
<keyword evidence="8 23" id="KW-0812">Transmembrane</keyword>
<comment type="catalytic activity">
    <reaction evidence="17">
        <text>folate(in) + H(+)(in) = folate(out) + H(+)(out)</text>
        <dbReference type="Rhea" id="RHEA:70159"/>
        <dbReference type="ChEBI" id="CHEBI:15378"/>
        <dbReference type="ChEBI" id="CHEBI:62501"/>
    </reaction>
</comment>
<proteinExistence type="predicted"/>
<dbReference type="InterPro" id="IPR020846">
    <property type="entry name" value="MFS_dom"/>
</dbReference>
<evidence type="ECO:0000259" key="24">
    <source>
        <dbReference type="PROSITE" id="PS50850"/>
    </source>
</evidence>
<evidence type="ECO:0000313" key="26">
    <source>
        <dbReference type="Proteomes" id="UP000887568"/>
    </source>
</evidence>
<keyword evidence="26" id="KW-1185">Reference proteome</keyword>
<evidence type="ECO:0000256" key="4">
    <source>
        <dbReference type="ARBA" id="ARBA00004554"/>
    </source>
</evidence>
<evidence type="ECO:0000256" key="8">
    <source>
        <dbReference type="ARBA" id="ARBA00022692"/>
    </source>
</evidence>
<evidence type="ECO:0000256" key="14">
    <source>
        <dbReference type="ARBA" id="ARBA00023157"/>
    </source>
</evidence>
<evidence type="ECO:0000256" key="11">
    <source>
        <dbReference type="ARBA" id="ARBA00022954"/>
    </source>
</evidence>
<comment type="subcellular location">
    <subcellularLocation>
        <location evidence="2">Apical cell membrane</location>
        <topology evidence="2">Multi-pass membrane protein</topology>
    </subcellularLocation>
    <subcellularLocation>
        <location evidence="4">Basolateral cell membrane</location>
        <topology evidence="4">Multi-pass membrane protein</topology>
    </subcellularLocation>
    <subcellularLocation>
        <location evidence="3">Cytoplasm</location>
    </subcellularLocation>
    <subcellularLocation>
        <location evidence="1">Endosome membrane</location>
        <topology evidence="1">Multi-pass membrane protein</topology>
    </subcellularLocation>
</comment>
<dbReference type="EnsemblMetazoa" id="XM_038202226.1">
    <property type="protein sequence ID" value="XP_038058154.1"/>
    <property type="gene ID" value="LOC119729600"/>
</dbReference>
<evidence type="ECO:0000256" key="15">
    <source>
        <dbReference type="ARBA" id="ARBA00023180"/>
    </source>
</evidence>
<dbReference type="OMA" id="YIGRRIM"/>
<dbReference type="RefSeq" id="XP_038058156.1">
    <property type="nucleotide sequence ID" value="XM_038202228.1"/>
</dbReference>
<keyword evidence="14" id="KW-1015">Disulfide bond</keyword>
<feature type="transmembrane region" description="Helical" evidence="23">
    <location>
        <begin position="343"/>
        <end position="361"/>
    </location>
</feature>
<sequence length="498" mass="54719">MAIGRGIYKYLAAEHVLFVYMMASGLSIPTKTQYIERRIAKELGVGSYSEATCLTNKSSPDYEIQLDIQRQSTMWMLYITVCIQFPALIMSNVCGGISDRYGRHVPCAVPCIGLMLSYVISACVVYFELPLAVFLAGSLIVGVSGDLTSVVTGCAGYISDVTQPESKERTARFALIDVAFTSSNSLIQFAIGYVITLYGFAAPFYIGMVLIGVCACCIIFCLPDRRSYVHSPSTDTAIQANRPEEEIAQKNPINIFRNVYSLFRQAPGKPSGRGWRLCAYNFITCASIMLIVANSVISVLYTTGQPFCLTPVQEGYYGASMFAVFTGGTLLAVTVLQRFLSPFWIMHLTSVSIIASVVLVALAKTKLLLYISLIVGMFTYMAIPLSRSKMADLYEPDEQGVMFAFSGCLTSLAAFVTPLIFNAIYSSTLHFMPGFVYFVMALVAVLAWLVILILHVKEPKVSHQYRPLKIDDPDGLPTHCPDTYDDSTGHEEVGFKGD</sequence>
<dbReference type="InterPro" id="IPR011701">
    <property type="entry name" value="MFS"/>
</dbReference>
<feature type="transmembrane region" description="Helical" evidence="23">
    <location>
        <begin position="107"/>
        <end position="127"/>
    </location>
</feature>
<dbReference type="EnsemblMetazoa" id="XM_038202227.1">
    <property type="protein sequence ID" value="XP_038058155.1"/>
    <property type="gene ID" value="LOC119729600"/>
</dbReference>
<dbReference type="GO" id="GO:0010008">
    <property type="term" value="C:endosome membrane"/>
    <property type="evidence" value="ECO:0007669"/>
    <property type="project" value="UniProtKB-SubCell"/>
</dbReference>
<evidence type="ECO:0000256" key="6">
    <source>
        <dbReference type="ARBA" id="ARBA00022475"/>
    </source>
</evidence>
<evidence type="ECO:0000256" key="23">
    <source>
        <dbReference type="SAM" id="Phobius"/>
    </source>
</evidence>
<evidence type="ECO:0000256" key="2">
    <source>
        <dbReference type="ARBA" id="ARBA00004424"/>
    </source>
</evidence>
<evidence type="ECO:0000256" key="9">
    <source>
        <dbReference type="ARBA" id="ARBA00022753"/>
    </source>
</evidence>